<dbReference type="PANTHER" id="PTHR34047">
    <property type="entry name" value="NUCLEAR INTRON MATURASE 1, MITOCHONDRIAL-RELATED"/>
    <property type="match status" value="1"/>
</dbReference>
<dbReference type="NCBIfam" id="TIGR04416">
    <property type="entry name" value="group_II_RT_mat"/>
    <property type="match status" value="1"/>
</dbReference>
<proteinExistence type="inferred from homology"/>
<dbReference type="InterPro" id="IPR051083">
    <property type="entry name" value="GrpII_Intron_Splice-Mob/Def"/>
</dbReference>
<evidence type="ECO:0000256" key="5">
    <source>
        <dbReference type="ARBA" id="ARBA00022842"/>
    </source>
</evidence>
<evidence type="ECO:0000256" key="3">
    <source>
        <dbReference type="ARBA" id="ARBA00022695"/>
    </source>
</evidence>
<dbReference type="AlphaFoldDB" id="A0A1Y1CSP4"/>
<reference evidence="11" key="2">
    <citation type="journal article" date="2019" name="Antimicrob. Agents Chemother.">
        <title>Spreading Patterns of NDM-Producing Enterobacteriaceae in Clinical and Environmental Settings in Yangon, Myanmar.</title>
        <authorList>
            <person name="Sugawara Y."/>
            <person name="Akeda Y."/>
            <person name="Hagiya H."/>
            <person name="Sakamoto N."/>
            <person name="Takeuchi D."/>
            <person name="Shanmugakani R.K."/>
            <person name="Motooka D."/>
            <person name="Nishi I."/>
            <person name="Zin K.N."/>
            <person name="Aye M.M."/>
            <person name="Myint T."/>
            <person name="Tomono K."/>
            <person name="Hamada S."/>
        </authorList>
    </citation>
    <scope>NUCLEOTIDE SEQUENCE</scope>
    <source>
        <strain evidence="11">M214</strain>
        <plasmid evidence="11">pM214_AC2</plasmid>
    </source>
</reference>
<sequence>MLIDDAQAQATAAMNRGSEQNSPGLVDGVEIDTVASGRTKAEMSLTMDAVISRENLMLAYQRVVENKGAAGVDNLSVLELKPWLKQYWPSVKSTLMAGSYLPRAIRKVDIPKPNGDVRTLGIPTVADRFIQQAIAQALTPYVEPTFSKSSYGFRPNRNAWQAVRQAQQFIQSGKRWVVDMDLEKFFDRVDHDILMSRLARTIKDERLLKLIRRYLEAEMVDGKEVLKRDKGMPQGGPLSPLLSNILLDELDKELERRGHSFCRYADDCNIYVSSQKAGEHLLKDISEFLAKTLKLKVNAQKSAVARPSERKFLGYSFTWHKVARLKIAPSSVGRLKDKIRSLTTGNGSKSVAKAISELTPILRGWISYFRLTQIKGVLEELDGWIRRKLRCLYWRQWKRPFTRAKQLMKAGLNEIRAWASACNQRGAWWNSGASHMNQALKKSWFDRLGLVSLLESHRQFQC</sequence>
<dbReference type="CDD" id="cd01651">
    <property type="entry name" value="RT_G2_intron"/>
    <property type="match status" value="1"/>
</dbReference>
<evidence type="ECO:0000256" key="6">
    <source>
        <dbReference type="ARBA" id="ARBA00022918"/>
    </source>
</evidence>
<keyword evidence="6" id="KW-0695">RNA-directed DNA polymerase</keyword>
<geneLocation type="plasmid" evidence="11">
    <name>pM214_AC2</name>
</geneLocation>
<dbReference type="RefSeq" id="WP_168444956.1">
    <property type="nucleotide sequence ID" value="NZ_AP018143.1"/>
</dbReference>
<dbReference type="GO" id="GO:0003964">
    <property type="term" value="F:RNA-directed DNA polymerase activity"/>
    <property type="evidence" value="ECO:0007669"/>
    <property type="project" value="UniProtKB-KW"/>
</dbReference>
<organism evidence="11">
    <name type="scientific">Escherichia coli</name>
    <dbReference type="NCBI Taxonomy" id="562"/>
    <lineage>
        <taxon>Bacteria</taxon>
        <taxon>Pseudomonadati</taxon>
        <taxon>Pseudomonadota</taxon>
        <taxon>Gammaproteobacteria</taxon>
        <taxon>Enterobacterales</taxon>
        <taxon>Enterobacteriaceae</taxon>
        <taxon>Escherichia</taxon>
    </lineage>
</organism>
<feature type="domain" description="Reverse transcriptase" evidence="10">
    <location>
        <begin position="91"/>
        <end position="317"/>
    </location>
</feature>
<dbReference type="InterPro" id="IPR013597">
    <property type="entry name" value="Mat_intron_G2"/>
</dbReference>
<keyword evidence="3" id="KW-0548">Nucleotidyltransferase</keyword>
<evidence type="ECO:0000313" key="11">
    <source>
        <dbReference type="EMBL" id="BAX83458.1"/>
    </source>
</evidence>
<keyword evidence="11" id="KW-0614">Plasmid</keyword>
<dbReference type="InterPro" id="IPR000123">
    <property type="entry name" value="Reverse_transcriptase_msDNA"/>
</dbReference>
<protein>
    <recommendedName>
        <fullName evidence="1">RNA-directed DNA polymerase</fullName>
        <ecNumber evidence="1">2.7.7.49</ecNumber>
    </recommendedName>
</protein>
<evidence type="ECO:0000256" key="7">
    <source>
        <dbReference type="ARBA" id="ARBA00023118"/>
    </source>
</evidence>
<evidence type="ECO:0000259" key="10">
    <source>
        <dbReference type="PROSITE" id="PS50878"/>
    </source>
</evidence>
<keyword evidence="2" id="KW-0808">Transferase</keyword>
<comment type="catalytic activity">
    <reaction evidence="9">
        <text>DNA(n) + a 2'-deoxyribonucleoside 5'-triphosphate = DNA(n+1) + diphosphate</text>
        <dbReference type="Rhea" id="RHEA:22508"/>
        <dbReference type="Rhea" id="RHEA-COMP:17339"/>
        <dbReference type="Rhea" id="RHEA-COMP:17340"/>
        <dbReference type="ChEBI" id="CHEBI:33019"/>
        <dbReference type="ChEBI" id="CHEBI:61560"/>
        <dbReference type="ChEBI" id="CHEBI:173112"/>
        <dbReference type="EC" id="2.7.7.49"/>
    </reaction>
</comment>
<dbReference type="Pfam" id="PF08388">
    <property type="entry name" value="GIIM"/>
    <property type="match status" value="1"/>
</dbReference>
<keyword evidence="4" id="KW-0479">Metal-binding</keyword>
<evidence type="ECO:0000256" key="4">
    <source>
        <dbReference type="ARBA" id="ARBA00022723"/>
    </source>
</evidence>
<evidence type="ECO:0000256" key="9">
    <source>
        <dbReference type="ARBA" id="ARBA00048173"/>
    </source>
</evidence>
<dbReference type="InterPro" id="IPR043128">
    <property type="entry name" value="Rev_trsase/Diguanyl_cyclase"/>
</dbReference>
<dbReference type="GO" id="GO:0046872">
    <property type="term" value="F:metal ion binding"/>
    <property type="evidence" value="ECO:0007669"/>
    <property type="project" value="UniProtKB-KW"/>
</dbReference>
<reference evidence="11" key="1">
    <citation type="journal article" date="2017" name="PLoS ONE">
        <title>Genetic characterization of blaNDM-harboring plasmids in carbapenem-resistant Escherichia coli from Myanmar.</title>
        <authorList>
            <person name="Sugawara Y."/>
            <person name="Akeda Y."/>
            <person name="Sakamoto N."/>
            <person name="Takeuchi D."/>
            <person name="Motooka D."/>
            <person name="Nakamura S."/>
            <person name="Hagiya H."/>
            <person name="Yamamoto N."/>
            <person name="Nishi I."/>
            <person name="Yoshida H."/>
            <person name="Okada K."/>
            <person name="Zin K.N."/>
            <person name="Aye M.M."/>
            <person name="Tomono K."/>
            <person name="Hamada S."/>
        </authorList>
    </citation>
    <scope>NUCLEOTIDE SEQUENCE</scope>
    <source>
        <strain evidence="11">M214</strain>
        <plasmid evidence="11">pM214_AC2</plasmid>
    </source>
</reference>
<dbReference type="PANTHER" id="PTHR34047:SF8">
    <property type="entry name" value="PROTEIN YKFC"/>
    <property type="match status" value="1"/>
</dbReference>
<dbReference type="GO" id="GO:0051607">
    <property type="term" value="P:defense response to virus"/>
    <property type="evidence" value="ECO:0007669"/>
    <property type="project" value="UniProtKB-KW"/>
</dbReference>
<dbReference type="InterPro" id="IPR030931">
    <property type="entry name" value="Group_II_RT_mat"/>
</dbReference>
<name>A0A1Y1CSP4_ECOLX</name>
<dbReference type="EC" id="2.7.7.49" evidence="1"/>
<evidence type="ECO:0000256" key="8">
    <source>
        <dbReference type="ARBA" id="ARBA00034120"/>
    </source>
</evidence>
<dbReference type="InterPro" id="IPR000477">
    <property type="entry name" value="RT_dom"/>
</dbReference>
<dbReference type="Pfam" id="PF00078">
    <property type="entry name" value="RVT_1"/>
    <property type="match status" value="1"/>
</dbReference>
<comment type="similarity">
    <text evidence="8">Belongs to the bacterial reverse transcriptase family.</text>
</comment>
<accession>A0A1Y1CSP4</accession>
<dbReference type="EMBL" id="AP018143">
    <property type="protein sequence ID" value="BAX83458.1"/>
    <property type="molecule type" value="Genomic_DNA"/>
</dbReference>
<dbReference type="PRINTS" id="PR00866">
    <property type="entry name" value="RNADNAPOLMS"/>
</dbReference>
<dbReference type="PROSITE" id="PS50878">
    <property type="entry name" value="RT_POL"/>
    <property type="match status" value="1"/>
</dbReference>
<dbReference type="GO" id="GO:0003723">
    <property type="term" value="F:RNA binding"/>
    <property type="evidence" value="ECO:0007669"/>
    <property type="project" value="InterPro"/>
</dbReference>
<keyword evidence="5" id="KW-0460">Magnesium</keyword>
<keyword evidence="7" id="KW-0051">Antiviral defense</keyword>
<evidence type="ECO:0000256" key="2">
    <source>
        <dbReference type="ARBA" id="ARBA00022679"/>
    </source>
</evidence>
<dbReference type="SUPFAM" id="SSF56672">
    <property type="entry name" value="DNA/RNA polymerases"/>
    <property type="match status" value="1"/>
</dbReference>
<evidence type="ECO:0000256" key="1">
    <source>
        <dbReference type="ARBA" id="ARBA00012493"/>
    </source>
</evidence>
<dbReference type="InterPro" id="IPR043502">
    <property type="entry name" value="DNA/RNA_pol_sf"/>
</dbReference>
<dbReference type="Gene3D" id="3.30.70.270">
    <property type="match status" value="1"/>
</dbReference>